<protein>
    <submittedName>
        <fullName evidence="2">Uncharacterized protein</fullName>
    </submittedName>
</protein>
<accession>A0ABV0ZUQ5</accession>
<evidence type="ECO:0000256" key="1">
    <source>
        <dbReference type="SAM" id="MobiDB-lite"/>
    </source>
</evidence>
<proteinExistence type="predicted"/>
<sequence length="126" mass="13825">MTLHQVTELRTELRADNPLDHCILVLVVFRFIQNQDSGAADSVKTPRLPSPQTPPSAPPRGTQCIPRPADRHSPCSVSWATPSSLFTKTDWYSVPITAAAAPIHLSISRSILPSLVNKTPRYLNST</sequence>
<evidence type="ECO:0000313" key="2">
    <source>
        <dbReference type="EMBL" id="MEQ2308988.1"/>
    </source>
</evidence>
<feature type="region of interest" description="Disordered" evidence="1">
    <location>
        <begin position="38"/>
        <end position="74"/>
    </location>
</feature>
<name>A0ABV0ZUQ5_9TELE</name>
<reference evidence="2 3" key="1">
    <citation type="submission" date="2021-06" db="EMBL/GenBank/DDBJ databases">
        <authorList>
            <person name="Palmer J.M."/>
        </authorList>
    </citation>
    <scope>NUCLEOTIDE SEQUENCE [LARGE SCALE GENOMIC DNA]</scope>
    <source>
        <strain evidence="2 3">AS_MEX2019</strain>
        <tissue evidence="2">Muscle</tissue>
    </source>
</reference>
<dbReference type="EMBL" id="JAHRIP010070560">
    <property type="protein sequence ID" value="MEQ2308988.1"/>
    <property type="molecule type" value="Genomic_DNA"/>
</dbReference>
<feature type="compositionally biased region" description="Pro residues" evidence="1">
    <location>
        <begin position="48"/>
        <end position="58"/>
    </location>
</feature>
<dbReference type="Proteomes" id="UP001469553">
    <property type="component" value="Unassembled WGS sequence"/>
</dbReference>
<gene>
    <name evidence="2" type="ORF">AMECASPLE_034007</name>
</gene>
<comment type="caution">
    <text evidence="2">The sequence shown here is derived from an EMBL/GenBank/DDBJ whole genome shotgun (WGS) entry which is preliminary data.</text>
</comment>
<keyword evidence="3" id="KW-1185">Reference proteome</keyword>
<evidence type="ECO:0000313" key="3">
    <source>
        <dbReference type="Proteomes" id="UP001469553"/>
    </source>
</evidence>
<organism evidence="2 3">
    <name type="scientific">Ameca splendens</name>
    <dbReference type="NCBI Taxonomy" id="208324"/>
    <lineage>
        <taxon>Eukaryota</taxon>
        <taxon>Metazoa</taxon>
        <taxon>Chordata</taxon>
        <taxon>Craniata</taxon>
        <taxon>Vertebrata</taxon>
        <taxon>Euteleostomi</taxon>
        <taxon>Actinopterygii</taxon>
        <taxon>Neopterygii</taxon>
        <taxon>Teleostei</taxon>
        <taxon>Neoteleostei</taxon>
        <taxon>Acanthomorphata</taxon>
        <taxon>Ovalentaria</taxon>
        <taxon>Atherinomorphae</taxon>
        <taxon>Cyprinodontiformes</taxon>
        <taxon>Goodeidae</taxon>
        <taxon>Ameca</taxon>
    </lineage>
</organism>